<dbReference type="STRING" id="2018661.A0A2A2J7G4"/>
<dbReference type="PANTHER" id="PTHR37437:SF2">
    <property type="entry name" value="LIPOCLN_CYTOSOLIC_FA-BD_DOM DOMAIN-CONTAINING PROTEIN"/>
    <property type="match status" value="1"/>
</dbReference>
<feature type="domain" description="Lipocalin" evidence="2">
    <location>
        <begin position="86"/>
        <end position="249"/>
    </location>
</feature>
<name>A0A2A2J7G4_9BILA</name>
<comment type="caution">
    <text evidence="3">The sequence shown here is derived from an EMBL/GenBank/DDBJ whole genome shotgun (WGS) entry which is preliminary data.</text>
</comment>
<evidence type="ECO:0000313" key="4">
    <source>
        <dbReference type="Proteomes" id="UP000218231"/>
    </source>
</evidence>
<evidence type="ECO:0000313" key="3">
    <source>
        <dbReference type="EMBL" id="PAV57583.1"/>
    </source>
</evidence>
<organism evidence="3 4">
    <name type="scientific">Diploscapter pachys</name>
    <dbReference type="NCBI Taxonomy" id="2018661"/>
    <lineage>
        <taxon>Eukaryota</taxon>
        <taxon>Metazoa</taxon>
        <taxon>Ecdysozoa</taxon>
        <taxon>Nematoda</taxon>
        <taxon>Chromadorea</taxon>
        <taxon>Rhabditida</taxon>
        <taxon>Rhabditina</taxon>
        <taxon>Rhabditomorpha</taxon>
        <taxon>Rhabditoidea</taxon>
        <taxon>Rhabditidae</taxon>
        <taxon>Diploscapter</taxon>
    </lineage>
</organism>
<dbReference type="InterPro" id="IPR056868">
    <property type="entry name" value="Lipocalin_dom_nem"/>
</dbReference>
<keyword evidence="1" id="KW-0732">Signal</keyword>
<dbReference type="EMBL" id="LIAE01010632">
    <property type="protein sequence ID" value="PAV57583.1"/>
    <property type="molecule type" value="Genomic_DNA"/>
</dbReference>
<dbReference type="Proteomes" id="UP000218231">
    <property type="component" value="Unassembled WGS sequence"/>
</dbReference>
<dbReference type="OrthoDB" id="565904at2759"/>
<feature type="signal peptide" evidence="1">
    <location>
        <begin position="1"/>
        <end position="19"/>
    </location>
</feature>
<protein>
    <recommendedName>
        <fullName evidence="2">Lipocalin domain-containing protein</fullName>
    </recommendedName>
</protein>
<dbReference type="PANTHER" id="PTHR37437">
    <property type="entry name" value="LIPOCALIN-RELATED PROTEIN-RELATED"/>
    <property type="match status" value="1"/>
</dbReference>
<keyword evidence="4" id="KW-1185">Reference proteome</keyword>
<dbReference type="Pfam" id="PF24976">
    <property type="entry name" value="Lipocalin_10"/>
    <property type="match status" value="1"/>
</dbReference>
<dbReference type="AlphaFoldDB" id="A0A2A2J7G4"/>
<proteinExistence type="predicted"/>
<evidence type="ECO:0000259" key="2">
    <source>
        <dbReference type="Pfam" id="PF24976"/>
    </source>
</evidence>
<dbReference type="InterPro" id="IPR012674">
    <property type="entry name" value="Calycin"/>
</dbReference>
<accession>A0A2A2J7G4</accession>
<feature type="chain" id="PRO_5012109901" description="Lipocalin domain-containing protein" evidence="1">
    <location>
        <begin position="20"/>
        <end position="261"/>
    </location>
</feature>
<evidence type="ECO:0000256" key="1">
    <source>
        <dbReference type="SAM" id="SignalP"/>
    </source>
</evidence>
<dbReference type="SUPFAM" id="SSF50814">
    <property type="entry name" value="Lipocalins"/>
    <property type="match status" value="1"/>
</dbReference>
<reference evidence="3 4" key="1">
    <citation type="journal article" date="2017" name="Curr. Biol.">
        <title>Genome architecture and evolution of a unichromosomal asexual nematode.</title>
        <authorList>
            <person name="Fradin H."/>
            <person name="Zegar C."/>
            <person name="Gutwein M."/>
            <person name="Lucas J."/>
            <person name="Kovtun M."/>
            <person name="Corcoran D."/>
            <person name="Baugh L.R."/>
            <person name="Kiontke K."/>
            <person name="Gunsalus K."/>
            <person name="Fitch D.H."/>
            <person name="Piano F."/>
        </authorList>
    </citation>
    <scope>NUCLEOTIDE SEQUENCE [LARGE SCALE GENOMIC DNA]</scope>
    <source>
        <strain evidence="3">PF1309</strain>
    </source>
</reference>
<sequence length="261" mass="29721">MIYYMKLLSLFTLFSTILAGNKKPLYLSGIPVPGLKVPVLRIFENYAANCQKKNVRDFGFDQIAQFMSMLNGEEVAKKIYNGLFHQMADIQIDQLMGKWYVAVDTAKFHPDSCPIFYFSLISKAEFSATFTSTLYANRSGELVSYEGIGTMTGREAAGVFFNTGHPNDQCPYVPVKLGGWSIIKRRYEYMVLSTPIKYPTMVLTRDLSSFSGRYKKEVYEFLENFGFLSPIASLNTRLDFLNTTLCQQTNSLYDQMTFAFV</sequence>
<gene>
    <name evidence="3" type="ORF">WR25_03433</name>
</gene>
<dbReference type="Gene3D" id="2.40.128.20">
    <property type="match status" value="1"/>
</dbReference>